<accession>A0A430J8L6</accession>
<feature type="domain" description="Xylose isomerase-like TIM barrel" evidence="1">
    <location>
        <begin position="20"/>
        <end position="267"/>
    </location>
</feature>
<dbReference type="RefSeq" id="WP_126143513.1">
    <property type="nucleotide sequence ID" value="NZ_RXHU01000073.1"/>
</dbReference>
<dbReference type="InterPro" id="IPR036237">
    <property type="entry name" value="Xyl_isomerase-like_sf"/>
</dbReference>
<evidence type="ECO:0000313" key="3">
    <source>
        <dbReference type="Proteomes" id="UP000276128"/>
    </source>
</evidence>
<evidence type="ECO:0000259" key="1">
    <source>
        <dbReference type="Pfam" id="PF01261"/>
    </source>
</evidence>
<dbReference type="SUPFAM" id="SSF51658">
    <property type="entry name" value="Xylose isomerase-like"/>
    <property type="match status" value="1"/>
</dbReference>
<dbReference type="AlphaFoldDB" id="A0A430J8L6"/>
<protein>
    <submittedName>
        <fullName evidence="2">Sugar phosphate isomerase/epimerase</fullName>
    </submittedName>
</protein>
<name>A0A430J8L6_9BACL</name>
<dbReference type="Gene3D" id="3.20.20.150">
    <property type="entry name" value="Divalent-metal-dependent TIM barrel enzymes"/>
    <property type="match status" value="1"/>
</dbReference>
<dbReference type="EMBL" id="RXHU01000073">
    <property type="protein sequence ID" value="RTE06674.1"/>
    <property type="molecule type" value="Genomic_DNA"/>
</dbReference>
<dbReference type="PANTHER" id="PTHR12110:SF53">
    <property type="entry name" value="BLR5974 PROTEIN"/>
    <property type="match status" value="1"/>
</dbReference>
<sequence>MKFAAFSGVLIDHSIQEAMRLTKQLGLDGIEITVREHHLSPKTSKTQLNELQALSEELQLAIPVLATYTGRFSTASDQEASATFDDFRRLLETADQLGASMLRVLTGGPNAFLAQDYHYAKTAYWLERCAEEAKAHDKDVLVELHNESLVETADDALKLLRLVNSERIGFIHDAGNMYIADTDYGYESVRKLGKHLKHVHVKDERRTADDREPGAFMNRTHRGVETFVPCRLGEGGADHGPLFEVLRESGYNNWVTLECHTPESGIERLKHDYLHVRKLAVGRA</sequence>
<keyword evidence="2" id="KW-0413">Isomerase</keyword>
<dbReference type="PANTHER" id="PTHR12110">
    <property type="entry name" value="HYDROXYPYRUVATE ISOMERASE"/>
    <property type="match status" value="1"/>
</dbReference>
<dbReference type="Proteomes" id="UP000276128">
    <property type="component" value="Unassembled WGS sequence"/>
</dbReference>
<proteinExistence type="predicted"/>
<dbReference type="InterPro" id="IPR013022">
    <property type="entry name" value="Xyl_isomerase-like_TIM-brl"/>
</dbReference>
<dbReference type="Pfam" id="PF01261">
    <property type="entry name" value="AP_endonuc_2"/>
    <property type="match status" value="1"/>
</dbReference>
<dbReference type="InterPro" id="IPR050312">
    <property type="entry name" value="IolE/XylAMocC-like"/>
</dbReference>
<reference evidence="2 3" key="1">
    <citation type="submission" date="2018-12" db="EMBL/GenBank/DDBJ databases">
        <title>Bacillus ochoae sp. nov., Paenibacillus whitsoniae sp. nov., Paenibacillus spiritus sp. nov. Isolated from the Mars Exploration Rover during spacecraft assembly.</title>
        <authorList>
            <person name="Seuylemezian A."/>
            <person name="Vaishampayan P."/>
        </authorList>
    </citation>
    <scope>NUCLEOTIDE SEQUENCE [LARGE SCALE GENOMIC DNA]</scope>
    <source>
        <strain evidence="2 3">MER 54</strain>
    </source>
</reference>
<evidence type="ECO:0000313" key="2">
    <source>
        <dbReference type="EMBL" id="RTE06674.1"/>
    </source>
</evidence>
<gene>
    <name evidence="2" type="ORF">EJQ19_22640</name>
</gene>
<organism evidence="2 3">
    <name type="scientific">Paenibacillus whitsoniae</name>
    <dbReference type="NCBI Taxonomy" id="2496558"/>
    <lineage>
        <taxon>Bacteria</taxon>
        <taxon>Bacillati</taxon>
        <taxon>Bacillota</taxon>
        <taxon>Bacilli</taxon>
        <taxon>Bacillales</taxon>
        <taxon>Paenibacillaceae</taxon>
        <taxon>Paenibacillus</taxon>
    </lineage>
</organism>
<keyword evidence="3" id="KW-1185">Reference proteome</keyword>
<dbReference type="OrthoDB" id="9779184at2"/>
<dbReference type="GO" id="GO:0016853">
    <property type="term" value="F:isomerase activity"/>
    <property type="evidence" value="ECO:0007669"/>
    <property type="project" value="UniProtKB-KW"/>
</dbReference>
<comment type="caution">
    <text evidence="2">The sequence shown here is derived from an EMBL/GenBank/DDBJ whole genome shotgun (WGS) entry which is preliminary data.</text>
</comment>